<dbReference type="AlphaFoldDB" id="A0A401IBR3"/>
<keyword evidence="3" id="KW-0443">Lipid metabolism</keyword>
<dbReference type="EMBL" id="BDQK01000001">
    <property type="protein sequence ID" value="GBF78718.1"/>
    <property type="molecule type" value="Genomic_DNA"/>
</dbReference>
<dbReference type="InterPro" id="IPR029058">
    <property type="entry name" value="AB_hydrolase_fold"/>
</dbReference>
<evidence type="ECO:0000256" key="2">
    <source>
        <dbReference type="ARBA" id="ARBA00022963"/>
    </source>
</evidence>
<dbReference type="Pfam" id="PF07176">
    <property type="entry name" value="DUF1400"/>
    <property type="match status" value="1"/>
</dbReference>
<dbReference type="Proteomes" id="UP000287247">
    <property type="component" value="Unassembled WGS sequence"/>
</dbReference>
<dbReference type="PANTHER" id="PTHR10272">
    <property type="entry name" value="PLATELET-ACTIVATING FACTOR ACETYLHYDROLASE"/>
    <property type="match status" value="1"/>
</dbReference>
<sequence>MKPFLKSSPLIIKLISSLSTILLSVGFLSSPVSAAERLILRLGPLQQTVTVDELEKFANTGELSTNLKPYSFLFTPEVKQILSQHFNIDPLIAEQFLADLFKNGDGDKLLKQINSALPESNSQQLKQALKLLLQQTSQLSLINFVRVYPQESLTVDLSQAANLAVQLNGSFLQSQLLVPHLADALKSTSPPVISPNFDPTVPGQETIVTDTLIFNDTSRQRKITVDVYYAKKTQGPLVVMSHGFAADRKFLRYLGRHLASYGLTVVSVEHPGSDIHALVKTAAGLKLSQILPPDEFINRPQDISFILTQLGLLNQEDSPLNGKFNTEKVSIIGHSFGGYTALALAGATLDLKNLRRFCDENLPLGRSPADWLQCAAAELPYSERKFKDQRIKQVIAINPIIGQLFGNNLSQVKIPTLILSSSDDGITPIISHQLQPFKQLSGDKYLIVALGATHMSVTDISNSDSAMGQNTLVREIMGVQAEPVRHLMKGVSLGFIQQLTSNASQYQPFLNSTYVESLSENKIKFRLTTQLPVSLDVWLNVLSLGTPQITARPQPLEGFSLSRIKQYFIEAKYLLIKPQYSTHKLDALFTGLLDSYFHPFDDWS</sequence>
<evidence type="ECO:0000256" key="1">
    <source>
        <dbReference type="ARBA" id="ARBA00022801"/>
    </source>
</evidence>
<dbReference type="SUPFAM" id="SSF53474">
    <property type="entry name" value="alpha/beta-Hydrolases"/>
    <property type="match status" value="1"/>
</dbReference>
<dbReference type="GO" id="GO:0016042">
    <property type="term" value="P:lipid catabolic process"/>
    <property type="evidence" value="ECO:0007669"/>
    <property type="project" value="UniProtKB-KW"/>
</dbReference>
<feature type="domain" description="DUF1400" evidence="4">
    <location>
        <begin position="34"/>
        <end position="156"/>
    </location>
</feature>
<organism evidence="5 6">
    <name type="scientific">Aphanothece sacrum FPU1</name>
    <dbReference type="NCBI Taxonomy" id="1920663"/>
    <lineage>
        <taxon>Bacteria</taxon>
        <taxon>Bacillati</taxon>
        <taxon>Cyanobacteriota</taxon>
        <taxon>Cyanophyceae</taxon>
        <taxon>Oscillatoriophycideae</taxon>
        <taxon>Chroococcales</taxon>
        <taxon>Aphanothecaceae</taxon>
        <taxon>Aphanothece</taxon>
    </lineage>
</organism>
<dbReference type="GO" id="GO:0003847">
    <property type="term" value="F:1-alkyl-2-acetylglycerophosphocholine esterase activity"/>
    <property type="evidence" value="ECO:0007669"/>
    <property type="project" value="TreeGrafter"/>
</dbReference>
<evidence type="ECO:0000259" key="4">
    <source>
        <dbReference type="Pfam" id="PF07176"/>
    </source>
</evidence>
<reference evidence="6" key="1">
    <citation type="submission" date="2017-05" db="EMBL/GenBank/DDBJ databases">
        <title>Physiological properties and genetic analysis related to exopolysaccharide production of fresh-water unicellular cyanobacterium Aphanothece sacrum, Suizenji Nori, that has been cultured as a food source in Japan.</title>
        <authorList>
            <person name="Kanesaki Y."/>
            <person name="Yoshikawa S."/>
            <person name="Ohki K."/>
        </authorList>
    </citation>
    <scope>NUCLEOTIDE SEQUENCE [LARGE SCALE GENOMIC DNA]</scope>
    <source>
        <strain evidence="6">FPU1</strain>
    </source>
</reference>
<evidence type="ECO:0000313" key="5">
    <source>
        <dbReference type="EMBL" id="GBF78718.1"/>
    </source>
</evidence>
<evidence type="ECO:0000313" key="6">
    <source>
        <dbReference type="Proteomes" id="UP000287247"/>
    </source>
</evidence>
<dbReference type="Pfam" id="PF03403">
    <property type="entry name" value="PAF-AH_p_II"/>
    <property type="match status" value="2"/>
</dbReference>
<dbReference type="OrthoDB" id="422423at2"/>
<comment type="caution">
    <text evidence="5">The sequence shown here is derived from an EMBL/GenBank/DDBJ whole genome shotgun (WGS) entry which is preliminary data.</text>
</comment>
<gene>
    <name evidence="5" type="ORF">AsFPU1_0107</name>
</gene>
<dbReference type="RefSeq" id="WP_124978137.1">
    <property type="nucleotide sequence ID" value="NZ_BDQK01000001.1"/>
</dbReference>
<evidence type="ECO:0000256" key="3">
    <source>
        <dbReference type="ARBA" id="ARBA00023098"/>
    </source>
</evidence>
<protein>
    <recommendedName>
        <fullName evidence="4">DUF1400 domain-containing protein</fullName>
    </recommendedName>
</protein>
<keyword evidence="6" id="KW-1185">Reference proteome</keyword>
<keyword evidence="1" id="KW-0378">Hydrolase</keyword>
<accession>A0A401IBR3</accession>
<dbReference type="Gene3D" id="3.40.50.1820">
    <property type="entry name" value="alpha/beta hydrolase"/>
    <property type="match status" value="1"/>
</dbReference>
<keyword evidence="2" id="KW-0442">Lipid degradation</keyword>
<proteinExistence type="predicted"/>
<name>A0A401IBR3_APHSA</name>
<dbReference type="InterPro" id="IPR010802">
    <property type="entry name" value="DUF1400"/>
</dbReference>
<dbReference type="PANTHER" id="PTHR10272:SF13">
    <property type="entry name" value="POLY(ETHYLENE TEREPHTHALATE) HYDROLASE"/>
    <property type="match status" value="1"/>
</dbReference>